<proteinExistence type="predicted"/>
<dbReference type="GeneID" id="115631682"/>
<keyword evidence="1" id="KW-1185">Reference proteome</keyword>
<evidence type="ECO:0000313" key="1">
    <source>
        <dbReference type="Proteomes" id="UP000504634"/>
    </source>
</evidence>
<dbReference type="RefSeq" id="XP_030384357.1">
    <property type="nucleotide sequence ID" value="XM_030528497.1"/>
</dbReference>
<dbReference type="RefSeq" id="XP_030371801.1">
    <property type="nucleotide sequence ID" value="XM_030515941.1"/>
</dbReference>
<evidence type="ECO:0000313" key="3">
    <source>
        <dbReference type="RefSeq" id="XP_030384357.1"/>
    </source>
</evidence>
<dbReference type="Proteomes" id="UP000504634">
    <property type="component" value="Unplaced"/>
</dbReference>
<organism evidence="1 3">
    <name type="scientific">Drosophila lebanonensis</name>
    <name type="common">Fruit fly</name>
    <name type="synonym">Scaptodrosophila lebanonensis</name>
    <dbReference type="NCBI Taxonomy" id="7225"/>
    <lineage>
        <taxon>Eukaryota</taxon>
        <taxon>Metazoa</taxon>
        <taxon>Ecdysozoa</taxon>
        <taxon>Arthropoda</taxon>
        <taxon>Hexapoda</taxon>
        <taxon>Insecta</taxon>
        <taxon>Pterygota</taxon>
        <taxon>Neoptera</taxon>
        <taxon>Endopterygota</taxon>
        <taxon>Diptera</taxon>
        <taxon>Brachycera</taxon>
        <taxon>Muscomorpha</taxon>
        <taxon>Ephydroidea</taxon>
        <taxon>Drosophilidae</taxon>
        <taxon>Scaptodrosophila</taxon>
    </lineage>
</organism>
<dbReference type="AlphaFoldDB" id="A0A6J2UB07"/>
<gene>
    <name evidence="3" type="primary">LOC115631682</name>
    <name evidence="2" type="synonym">LOC115622101</name>
</gene>
<evidence type="ECO:0000313" key="2">
    <source>
        <dbReference type="RefSeq" id="XP_030371801.1"/>
    </source>
</evidence>
<protein>
    <submittedName>
        <fullName evidence="2">Uncharacterized protein LOC115622101 isoform X1</fullName>
    </submittedName>
    <submittedName>
        <fullName evidence="3">Uncharacterized protein LOC115631682 isoform X1</fullName>
    </submittedName>
</protein>
<reference evidence="2 3" key="1">
    <citation type="submission" date="2025-04" db="UniProtKB">
        <authorList>
            <consortium name="RefSeq"/>
        </authorList>
    </citation>
    <scope>IDENTIFICATION</scope>
    <source>
        <strain evidence="2 3">11010-0011.00</strain>
        <tissue evidence="2 3">Whole body</tissue>
    </source>
</reference>
<name>A0A6J2UB07_DROLE</name>
<sequence>MPGIYYDYFMALSLSLEQTDVEIFGKEEVSTSILKFLGKEEKDIVTKDLLKIVQKFALFMPLNSLWRWVRWTTHKFEFEFESMALLREIILPYKVSEKDLWDNTGLEHLSIHPKNHTKYISELVRLHVEYTKKAPIYCRNSMDHRIKLRIGLFLLRIGVIRDKRSLWEENWWDLVLAQFDELNVKMIYETFVAKWVSFKSLTDRLSKLQEEPPNFQLSIISVAHYFCRLYDDMTDILPIFNLLWDQTKDTIADIRRFALLGIYTWIEEYERSEEERGRSIEKLVKEYEKLGKWTQPIIQQLKEEDEKLGKWRQQIIQELGEEWEDHRAKEIRLCLNPISKNVIEDIFYMTFGPFEECKISDDSKFSNNIKKWHEFYKEEARRMIAFPNAEEDLSAISSE</sequence>
<accession>A0A6J2UB07</accession>